<organism evidence="1 2">
    <name type="scientific">Streptomyces tardus</name>
    <dbReference type="NCBI Taxonomy" id="2780544"/>
    <lineage>
        <taxon>Bacteria</taxon>
        <taxon>Bacillati</taxon>
        <taxon>Actinomycetota</taxon>
        <taxon>Actinomycetes</taxon>
        <taxon>Kitasatosporales</taxon>
        <taxon>Streptomycetaceae</taxon>
        <taxon>Streptomyces</taxon>
    </lineage>
</organism>
<name>A0A949JES6_9ACTN</name>
<dbReference type="InterPro" id="IPR025455">
    <property type="entry name" value="DUF4276"/>
</dbReference>
<comment type="caution">
    <text evidence="1">The sequence shown here is derived from an EMBL/GenBank/DDBJ whole genome shotgun (WGS) entry which is preliminary data.</text>
</comment>
<sequence>MSRVSSGGKRTKTAFGGIELEVLVEEESAEEALKPLLSNLLQGTRIRVGIRKFQGKPDLLKKLPQRLEGYALSRQRGSDVRVVVLLDQDNDNCAELKLRLDRIARNAGMVPRADAPEGAFQVLNRIAVRELECWYFGDWDAVRKAFPKVPGEVPKKYRQNPDLAAGKASDAFGKVLGTSGVRVASKPQWGKRAGPHLSVSQSRSPSFLTFVRGVKEIVGAP</sequence>
<reference evidence="1" key="1">
    <citation type="submission" date="2021-06" db="EMBL/GenBank/DDBJ databases">
        <title>Sequencing of actinobacteria type strains.</title>
        <authorList>
            <person name="Nguyen G.-S."/>
            <person name="Wentzel A."/>
        </authorList>
    </citation>
    <scope>NUCLEOTIDE SEQUENCE</scope>
    <source>
        <strain evidence="1">P38-E01</strain>
    </source>
</reference>
<protein>
    <submittedName>
        <fullName evidence="1">DUF4276 family protein</fullName>
    </submittedName>
</protein>
<dbReference type="AlphaFoldDB" id="A0A949JES6"/>
<dbReference type="Pfam" id="PF14103">
    <property type="entry name" value="DUF4276"/>
    <property type="match status" value="1"/>
</dbReference>
<proteinExistence type="predicted"/>
<gene>
    <name evidence="1" type="ORF">JGS22_005825</name>
</gene>
<dbReference type="EMBL" id="JAELVF020000001">
    <property type="protein sequence ID" value="MBU7597164.1"/>
    <property type="molecule type" value="Genomic_DNA"/>
</dbReference>
<accession>A0A949JES6</accession>
<evidence type="ECO:0000313" key="2">
    <source>
        <dbReference type="Proteomes" id="UP000694501"/>
    </source>
</evidence>
<keyword evidence="2" id="KW-1185">Reference proteome</keyword>
<dbReference type="Proteomes" id="UP000694501">
    <property type="component" value="Unassembled WGS sequence"/>
</dbReference>
<evidence type="ECO:0000313" key="1">
    <source>
        <dbReference type="EMBL" id="MBU7597164.1"/>
    </source>
</evidence>
<dbReference type="RefSeq" id="WP_211041949.1">
    <property type="nucleotide sequence ID" value="NZ_JAELVF020000001.1"/>
</dbReference>